<reference evidence="2 3" key="1">
    <citation type="submission" date="2014-04" db="EMBL/GenBank/DDBJ databases">
        <title>Characterization and application of a salt tolerant electro-active bacterium.</title>
        <authorList>
            <person name="Yang L."/>
            <person name="Wei S."/>
            <person name="Tay Q.X.M."/>
        </authorList>
    </citation>
    <scope>NUCLEOTIDE SEQUENCE [LARGE SCALE GENOMIC DNA]</scope>
    <source>
        <strain evidence="2 3">LY1</strain>
    </source>
</reference>
<sequence length="109" mass="12573">MDSKILKTLKEWLPDLIATDSTKSEYEHLKHLAEYCRYPFVKEDQAKAEQIFKIISLLYASGTLHDRNAIENEFLSVLAMDEAPSSLKMHLKAFPEKLKAAYLKTILEN</sequence>
<accession>A0A074L3W9</accession>
<dbReference type="OrthoDB" id="1256253at2"/>
<keyword evidence="3" id="KW-1185">Reference proteome</keyword>
<dbReference type="AlphaFoldDB" id="A0A074L3W9"/>
<dbReference type="STRING" id="1048983.EL17_23075"/>
<dbReference type="Pfam" id="PF24722">
    <property type="entry name" value="DUF7674"/>
    <property type="match status" value="1"/>
</dbReference>
<name>A0A074L3W9_9BACT</name>
<gene>
    <name evidence="2" type="ORF">EL17_23075</name>
</gene>
<dbReference type="Proteomes" id="UP000027821">
    <property type="component" value="Unassembled WGS sequence"/>
</dbReference>
<protein>
    <recommendedName>
        <fullName evidence="1">DUF7674 domain-containing protein</fullName>
    </recommendedName>
</protein>
<dbReference type="eggNOG" id="ENOG5032ZJN">
    <property type="taxonomic scope" value="Bacteria"/>
</dbReference>
<dbReference type="InterPro" id="IPR056091">
    <property type="entry name" value="DUF7674"/>
</dbReference>
<organism evidence="2 3">
    <name type="scientific">Anditalea andensis</name>
    <dbReference type="NCBI Taxonomy" id="1048983"/>
    <lineage>
        <taxon>Bacteria</taxon>
        <taxon>Pseudomonadati</taxon>
        <taxon>Bacteroidota</taxon>
        <taxon>Cytophagia</taxon>
        <taxon>Cytophagales</taxon>
        <taxon>Cytophagaceae</taxon>
        <taxon>Anditalea</taxon>
    </lineage>
</organism>
<feature type="domain" description="DUF7674" evidence="1">
    <location>
        <begin position="7"/>
        <end position="104"/>
    </location>
</feature>
<comment type="caution">
    <text evidence="2">The sequence shown here is derived from an EMBL/GenBank/DDBJ whole genome shotgun (WGS) entry which is preliminary data.</text>
</comment>
<evidence type="ECO:0000313" key="2">
    <source>
        <dbReference type="EMBL" id="KEO75899.1"/>
    </source>
</evidence>
<proteinExistence type="predicted"/>
<dbReference type="EMBL" id="JMIH01000004">
    <property type="protein sequence ID" value="KEO75899.1"/>
    <property type="molecule type" value="Genomic_DNA"/>
</dbReference>
<evidence type="ECO:0000313" key="3">
    <source>
        <dbReference type="Proteomes" id="UP000027821"/>
    </source>
</evidence>
<dbReference type="RefSeq" id="WP_035068938.1">
    <property type="nucleotide sequence ID" value="NZ_JMIH01000004.1"/>
</dbReference>
<evidence type="ECO:0000259" key="1">
    <source>
        <dbReference type="Pfam" id="PF24722"/>
    </source>
</evidence>